<dbReference type="GO" id="GO:0016787">
    <property type="term" value="F:hydrolase activity"/>
    <property type="evidence" value="ECO:0007669"/>
    <property type="project" value="UniProtKB-KW"/>
</dbReference>
<feature type="domain" description="Helicase C-terminal" evidence="9">
    <location>
        <begin position="222"/>
        <end position="383"/>
    </location>
</feature>
<dbReference type="GO" id="GO:0030894">
    <property type="term" value="C:replisome"/>
    <property type="evidence" value="ECO:0007669"/>
    <property type="project" value="TreeGrafter"/>
</dbReference>
<accession>A0A1I3CH46</accession>
<evidence type="ECO:0000256" key="4">
    <source>
        <dbReference type="ARBA" id="ARBA00022840"/>
    </source>
</evidence>
<dbReference type="GO" id="GO:0009378">
    <property type="term" value="F:four-way junction helicase activity"/>
    <property type="evidence" value="ECO:0007669"/>
    <property type="project" value="TreeGrafter"/>
</dbReference>
<keyword evidence="1" id="KW-0547">Nucleotide-binding</keyword>
<dbReference type="InterPro" id="IPR001650">
    <property type="entry name" value="Helicase_C-like"/>
</dbReference>
<evidence type="ECO:0000256" key="1">
    <source>
        <dbReference type="ARBA" id="ARBA00022741"/>
    </source>
</evidence>
<dbReference type="FunFam" id="3.40.50.300:FF:001363">
    <property type="entry name" value="ATP-dependent DNA helicase RecQ"/>
    <property type="match status" value="1"/>
</dbReference>
<name>A0A1I3CH46_9LACT</name>
<evidence type="ECO:0000259" key="9">
    <source>
        <dbReference type="PROSITE" id="PS51194"/>
    </source>
</evidence>
<dbReference type="EMBL" id="FOQE01000018">
    <property type="protein sequence ID" value="SFH73808.1"/>
    <property type="molecule type" value="Genomic_DNA"/>
</dbReference>
<sequence length="482" mass="56076">MYREEQLKKLLQVKFGYPEFREGQQEAIEAALNGDHTLVMLPTGTGKSICYQLSGYCLEGKVLVISPLLSLMQDQVEQMKQKGEKRVVALNSLLSNEEKKYLLDHLSIYKFIYLSPEMLQQEKVMRALKKQNIALFVVDEAHCISQWGMDFRLDYLHLGWARKQLGSPLTMALTATATKRVRKEILSSLDLEKEPFQEIVYSVDRPNIVLDVIHCDQNKDEQVLEKVAFLEPPGIIYFSSKAAADEMAEKINQQTSFYAESYHSDIDSADKIKIQQQFIRDDIDIICATSAFGMGINKNNIRYVLHYHLPASPEDYLQEIGRAGRDGKKSIAVLFYESGDYAIQKYFQDESLPTRKMIDWAYRKQNMQLLDANEIQKRMAAYFVDQHIDQQTAYQTVMERKRIKEEQLSYMIQYSETKDCKRAFLLHYFGERAMETTENCCSSCSIDWTDFEKTMKTKEKKAKEVTKNWQKSFNALFLFSYF</sequence>
<dbReference type="PROSITE" id="PS51194">
    <property type="entry name" value="HELICASE_CTER"/>
    <property type="match status" value="1"/>
</dbReference>
<gene>
    <name evidence="10" type="ORF">SAMN04489868_11822</name>
</gene>
<dbReference type="SMART" id="SM00487">
    <property type="entry name" value="DEXDc"/>
    <property type="match status" value="1"/>
</dbReference>
<reference evidence="10 11" key="1">
    <citation type="submission" date="2016-10" db="EMBL/GenBank/DDBJ databases">
        <authorList>
            <person name="de Groot N.N."/>
        </authorList>
    </citation>
    <scope>NUCLEOTIDE SEQUENCE [LARGE SCALE GENOMIC DNA]</scope>
    <source>
        <strain evidence="10 11">DSM 27630</strain>
    </source>
</reference>
<dbReference type="PROSITE" id="PS00690">
    <property type="entry name" value="DEAH_ATP_HELICASE"/>
    <property type="match status" value="1"/>
</dbReference>
<dbReference type="OrthoDB" id="9763310at2"/>
<keyword evidence="5" id="KW-0238">DNA-binding</keyword>
<dbReference type="PANTHER" id="PTHR13710">
    <property type="entry name" value="DNA HELICASE RECQ FAMILY MEMBER"/>
    <property type="match status" value="1"/>
</dbReference>
<feature type="domain" description="Helicase ATP-binding" evidence="8">
    <location>
        <begin position="28"/>
        <end position="195"/>
    </location>
</feature>
<dbReference type="InterPro" id="IPR032284">
    <property type="entry name" value="RecQ_Zn-bd"/>
</dbReference>
<dbReference type="AlphaFoldDB" id="A0A1I3CH46"/>
<keyword evidence="11" id="KW-1185">Reference proteome</keyword>
<keyword evidence="3 10" id="KW-0347">Helicase</keyword>
<keyword evidence="2" id="KW-0378">Hydrolase</keyword>
<evidence type="ECO:0000256" key="3">
    <source>
        <dbReference type="ARBA" id="ARBA00022806"/>
    </source>
</evidence>
<dbReference type="SUPFAM" id="SSF52540">
    <property type="entry name" value="P-loop containing nucleoside triphosphate hydrolases"/>
    <property type="match status" value="1"/>
</dbReference>
<evidence type="ECO:0000256" key="2">
    <source>
        <dbReference type="ARBA" id="ARBA00022801"/>
    </source>
</evidence>
<dbReference type="InterPro" id="IPR011545">
    <property type="entry name" value="DEAD/DEAH_box_helicase_dom"/>
</dbReference>
<dbReference type="Pfam" id="PF00271">
    <property type="entry name" value="Helicase_C"/>
    <property type="match status" value="1"/>
</dbReference>
<dbReference type="NCBIfam" id="TIGR00614">
    <property type="entry name" value="recQ_fam"/>
    <property type="match status" value="1"/>
</dbReference>
<dbReference type="CDD" id="cd17920">
    <property type="entry name" value="DEXHc_RecQ"/>
    <property type="match status" value="1"/>
</dbReference>
<evidence type="ECO:0000256" key="7">
    <source>
        <dbReference type="ARBA" id="ARBA00044550"/>
    </source>
</evidence>
<dbReference type="Proteomes" id="UP000198668">
    <property type="component" value="Unassembled WGS sequence"/>
</dbReference>
<evidence type="ECO:0000313" key="10">
    <source>
        <dbReference type="EMBL" id="SFH73808.1"/>
    </source>
</evidence>
<dbReference type="GO" id="GO:0003677">
    <property type="term" value="F:DNA binding"/>
    <property type="evidence" value="ECO:0007669"/>
    <property type="project" value="UniProtKB-KW"/>
</dbReference>
<dbReference type="GO" id="GO:0006281">
    <property type="term" value="P:DNA repair"/>
    <property type="evidence" value="ECO:0007669"/>
    <property type="project" value="TreeGrafter"/>
</dbReference>
<dbReference type="GO" id="GO:0005524">
    <property type="term" value="F:ATP binding"/>
    <property type="evidence" value="ECO:0007669"/>
    <property type="project" value="UniProtKB-KW"/>
</dbReference>
<organism evidence="10 11">
    <name type="scientific">Pisciglobus halotolerans</name>
    <dbReference type="NCBI Taxonomy" id="745365"/>
    <lineage>
        <taxon>Bacteria</taxon>
        <taxon>Bacillati</taxon>
        <taxon>Bacillota</taxon>
        <taxon>Bacilli</taxon>
        <taxon>Lactobacillales</taxon>
        <taxon>Carnobacteriaceae</taxon>
    </lineage>
</organism>
<evidence type="ECO:0000313" key="11">
    <source>
        <dbReference type="Proteomes" id="UP000198668"/>
    </source>
</evidence>
<dbReference type="Pfam" id="PF00270">
    <property type="entry name" value="DEAD"/>
    <property type="match status" value="1"/>
</dbReference>
<evidence type="ECO:0000256" key="6">
    <source>
        <dbReference type="ARBA" id="ARBA00044535"/>
    </source>
</evidence>
<evidence type="ECO:0000256" key="5">
    <source>
        <dbReference type="ARBA" id="ARBA00023125"/>
    </source>
</evidence>
<dbReference type="GO" id="GO:0043590">
    <property type="term" value="C:bacterial nucleoid"/>
    <property type="evidence" value="ECO:0007669"/>
    <property type="project" value="TreeGrafter"/>
</dbReference>
<dbReference type="GO" id="GO:0005737">
    <property type="term" value="C:cytoplasm"/>
    <property type="evidence" value="ECO:0007669"/>
    <property type="project" value="TreeGrafter"/>
</dbReference>
<dbReference type="Gene3D" id="3.40.50.300">
    <property type="entry name" value="P-loop containing nucleotide triphosphate hydrolases"/>
    <property type="match status" value="2"/>
</dbReference>
<dbReference type="Pfam" id="PF16124">
    <property type="entry name" value="RecQ_Zn_bind"/>
    <property type="match status" value="1"/>
</dbReference>
<evidence type="ECO:0000259" key="8">
    <source>
        <dbReference type="PROSITE" id="PS51192"/>
    </source>
</evidence>
<dbReference type="GO" id="GO:0043138">
    <property type="term" value="F:3'-5' DNA helicase activity"/>
    <property type="evidence" value="ECO:0007669"/>
    <property type="project" value="TreeGrafter"/>
</dbReference>
<dbReference type="RefSeq" id="WP_047391521.1">
    <property type="nucleotide sequence ID" value="NZ_FOQE01000018.1"/>
</dbReference>
<keyword evidence="4" id="KW-0067">ATP-binding</keyword>
<dbReference type="GO" id="GO:0006310">
    <property type="term" value="P:DNA recombination"/>
    <property type="evidence" value="ECO:0007669"/>
    <property type="project" value="InterPro"/>
</dbReference>
<protein>
    <recommendedName>
        <fullName evidence="6">ATP-dependent DNA helicase RecQ</fullName>
    </recommendedName>
    <alternativeName>
        <fullName evidence="7">DNA 3'-5' helicase RecQ</fullName>
    </alternativeName>
</protein>
<dbReference type="InterPro" id="IPR004589">
    <property type="entry name" value="DNA_helicase_ATP-dep_RecQ"/>
</dbReference>
<dbReference type="PROSITE" id="PS51192">
    <property type="entry name" value="HELICASE_ATP_BIND_1"/>
    <property type="match status" value="1"/>
</dbReference>
<dbReference type="PANTHER" id="PTHR13710:SF84">
    <property type="entry name" value="ATP-DEPENDENT DNA HELICASE RECS-RELATED"/>
    <property type="match status" value="1"/>
</dbReference>
<dbReference type="SMART" id="SM00490">
    <property type="entry name" value="HELICc"/>
    <property type="match status" value="1"/>
</dbReference>
<dbReference type="InterPro" id="IPR002464">
    <property type="entry name" value="DNA/RNA_helicase_DEAH_CS"/>
</dbReference>
<dbReference type="InterPro" id="IPR014001">
    <property type="entry name" value="Helicase_ATP-bd"/>
</dbReference>
<dbReference type="InterPro" id="IPR027417">
    <property type="entry name" value="P-loop_NTPase"/>
</dbReference>
<proteinExistence type="predicted"/>